<organism evidence="1 2">
    <name type="scientific">Cutibacterium granulosum TM11</name>
    <dbReference type="NCBI Taxonomy" id="1292373"/>
    <lineage>
        <taxon>Bacteria</taxon>
        <taxon>Bacillati</taxon>
        <taxon>Actinomycetota</taxon>
        <taxon>Actinomycetes</taxon>
        <taxon>Propionibacteriales</taxon>
        <taxon>Propionibacteriaceae</taxon>
        <taxon>Cutibacterium</taxon>
    </lineage>
</organism>
<evidence type="ECO:0000313" key="2">
    <source>
        <dbReference type="Proteomes" id="UP000053711"/>
    </source>
</evidence>
<name>A0ACB4UM68_9ACTN</name>
<keyword evidence="2" id="KW-1185">Reference proteome</keyword>
<dbReference type="EMBL" id="AOST01000069">
    <property type="protein sequence ID" value="ERF63911.1"/>
    <property type="molecule type" value="Genomic_DNA"/>
</dbReference>
<protein>
    <submittedName>
        <fullName evidence="1">Glucoamylase S1/S2</fullName>
    </submittedName>
</protein>
<sequence length="251" mass="26924">MDNAPASRASPVDERHEASPRRTLCWKVLQDAADSTGHRRAARTAWCERGARTLELMSQPNISQYRPPRRRAGWLIAVLVAALVVGLGVTAWKVTNEPQLAAPSATPSDGVDDPSTPSPHSTVAPSMPGHTPTGSPSPTQSTPFVAHNKEVKGTWRIDSTEWHQDEVVLTVSITVSQGTLDDYSFFMMTDDNATMNRPETSSDPRDISTGTIEQGRTVTGTLTIATPRENSMIVLAQNGGATAISALEVVG</sequence>
<reference evidence="1 2" key="1">
    <citation type="journal article" date="2013" name="BMC Genomics">
        <title>Comparative genomics reveals distinct host-interacting traits of three major human-associated propionibacteria.</title>
        <authorList>
            <person name="Mak T.N."/>
            <person name="Schmid M."/>
            <person name="Brzuszkiewicz E."/>
            <person name="Zeng G."/>
            <person name="Meyer R."/>
            <person name="Sfanos K.S."/>
            <person name="Brinkmann V."/>
            <person name="Meyer T.F."/>
            <person name="Bruggemann H."/>
        </authorList>
    </citation>
    <scope>NUCLEOTIDE SEQUENCE [LARGE SCALE GENOMIC DNA]</scope>
    <source>
        <strain evidence="1 2">TM11</strain>
    </source>
</reference>
<comment type="caution">
    <text evidence="1">The sequence shown here is derived from an EMBL/GenBank/DDBJ whole genome shotgun (WGS) entry which is preliminary data.</text>
</comment>
<gene>
    <name evidence="1" type="ORF">H640_07885</name>
</gene>
<proteinExistence type="predicted"/>
<accession>A0ACB4UM68</accession>
<dbReference type="Proteomes" id="UP000053711">
    <property type="component" value="Unassembled WGS sequence"/>
</dbReference>
<evidence type="ECO:0000313" key="1">
    <source>
        <dbReference type="EMBL" id="ERF63911.1"/>
    </source>
</evidence>